<accession>A0A6J2YPF0</accession>
<sequence>KLESDIRVSFLPNVNGNKNNLYNKLVLALLEVLPSDGALNTILALLRDPDTNEKLEKGDKLDISSEVWSRVEAQELNLKMLRVYSQKVLNLKASERAIVANGRVLGPLNEDELFTGDDFSLLERFTGASYLDKINAAIAATDDDEDY</sequence>
<dbReference type="Pfam" id="PF18403">
    <property type="entry name" value="Thioredoxin_15"/>
    <property type="match status" value="1"/>
</dbReference>
<gene>
    <name evidence="3" type="primary">LOC115889352</name>
</gene>
<feature type="domain" description="UDP-glucose:glycoprotein glucosyltransferase thioredoxin-like" evidence="1">
    <location>
        <begin position="3"/>
        <end position="141"/>
    </location>
</feature>
<feature type="non-terminal residue" evidence="3">
    <location>
        <position position="147"/>
    </location>
</feature>
<evidence type="ECO:0000259" key="1">
    <source>
        <dbReference type="Pfam" id="PF18403"/>
    </source>
</evidence>
<dbReference type="Proteomes" id="UP000504635">
    <property type="component" value="Unplaced"/>
</dbReference>
<dbReference type="GO" id="GO:0036503">
    <property type="term" value="P:ERAD pathway"/>
    <property type="evidence" value="ECO:0007669"/>
    <property type="project" value="TreeGrafter"/>
</dbReference>
<reference evidence="3" key="1">
    <citation type="submission" date="2025-08" db="UniProtKB">
        <authorList>
            <consortium name="RefSeq"/>
        </authorList>
    </citation>
    <scope>IDENTIFICATION</scope>
    <source>
        <tissue evidence="3">Gonads</tissue>
    </source>
</reference>
<keyword evidence="2" id="KW-1185">Reference proteome</keyword>
<name>A0A6J2YPF0_SITOR</name>
<dbReference type="GO" id="GO:0005783">
    <property type="term" value="C:endoplasmic reticulum"/>
    <property type="evidence" value="ECO:0007669"/>
    <property type="project" value="TreeGrafter"/>
</dbReference>
<dbReference type="AlphaFoldDB" id="A0A6J2YPF0"/>
<proteinExistence type="predicted"/>
<dbReference type="GO" id="GO:0003980">
    <property type="term" value="F:UDP-glucose:glycoprotein glucosyltransferase activity"/>
    <property type="evidence" value="ECO:0007669"/>
    <property type="project" value="InterPro"/>
</dbReference>
<dbReference type="GO" id="GO:0051082">
    <property type="term" value="F:unfolded protein binding"/>
    <property type="evidence" value="ECO:0007669"/>
    <property type="project" value="TreeGrafter"/>
</dbReference>
<dbReference type="PANTHER" id="PTHR11226:SF0">
    <property type="entry name" value="UDP-GLUCOSE:GLYCOPROTEIN GLUCOSYLTRANSFERASE"/>
    <property type="match status" value="1"/>
</dbReference>
<dbReference type="KEGG" id="soy:115889352"/>
<dbReference type="GeneID" id="115889352"/>
<dbReference type="PANTHER" id="PTHR11226">
    <property type="entry name" value="UDP-GLUCOSE GLYCOPROTEIN:GLUCOSYLTRANSFERASE"/>
    <property type="match status" value="1"/>
</dbReference>
<dbReference type="InterPro" id="IPR040525">
    <property type="entry name" value="UGGT_TRXL_4"/>
</dbReference>
<evidence type="ECO:0000313" key="2">
    <source>
        <dbReference type="Proteomes" id="UP000504635"/>
    </source>
</evidence>
<protein>
    <submittedName>
        <fullName evidence="3">UDP-glucose:glycoprotein glucosyltransferase-like</fullName>
    </submittedName>
</protein>
<dbReference type="InterPro" id="IPR009448">
    <property type="entry name" value="UDP-g_GGtrans"/>
</dbReference>
<organism evidence="2 3">
    <name type="scientific">Sitophilus oryzae</name>
    <name type="common">Rice weevil</name>
    <name type="synonym">Curculio oryzae</name>
    <dbReference type="NCBI Taxonomy" id="7048"/>
    <lineage>
        <taxon>Eukaryota</taxon>
        <taxon>Metazoa</taxon>
        <taxon>Ecdysozoa</taxon>
        <taxon>Arthropoda</taxon>
        <taxon>Hexapoda</taxon>
        <taxon>Insecta</taxon>
        <taxon>Pterygota</taxon>
        <taxon>Neoptera</taxon>
        <taxon>Endopterygota</taxon>
        <taxon>Coleoptera</taxon>
        <taxon>Polyphaga</taxon>
        <taxon>Cucujiformia</taxon>
        <taxon>Curculionidae</taxon>
        <taxon>Dryophthorinae</taxon>
        <taxon>Sitophilus</taxon>
    </lineage>
</organism>
<evidence type="ECO:0000313" key="3">
    <source>
        <dbReference type="RefSeq" id="XP_030765222.1"/>
    </source>
</evidence>
<dbReference type="GO" id="GO:0018279">
    <property type="term" value="P:protein N-linked glycosylation via asparagine"/>
    <property type="evidence" value="ECO:0007669"/>
    <property type="project" value="TreeGrafter"/>
</dbReference>
<dbReference type="RefSeq" id="XP_030765222.1">
    <property type="nucleotide sequence ID" value="XM_030909362.1"/>
</dbReference>
<feature type="non-terminal residue" evidence="3">
    <location>
        <position position="1"/>
    </location>
</feature>
<dbReference type="InParanoid" id="A0A6J2YPF0"/>
<dbReference type="OrthoDB" id="27683at2759"/>